<dbReference type="AlphaFoldDB" id="A0A815F6V5"/>
<sequence>MSMIIYGTSWLNEWMRDVRFKFIVYPQSPSTSVQFEHETTFISKFTYGSSIVGTQKQDMSFCSTQQGVSNEPNGWLSKIICREDLIALRQVHGNATGPYIKASRPS</sequence>
<accession>A0A815F6V5</accession>
<reference evidence="1" key="1">
    <citation type="submission" date="2021-02" db="EMBL/GenBank/DDBJ databases">
        <authorList>
            <person name="Nowell W R."/>
        </authorList>
    </citation>
    <scope>NUCLEOTIDE SEQUENCE</scope>
</reference>
<evidence type="ECO:0000313" key="1">
    <source>
        <dbReference type="EMBL" id="CAF1321032.1"/>
    </source>
</evidence>
<protein>
    <submittedName>
        <fullName evidence="1">Uncharacterized protein</fullName>
    </submittedName>
</protein>
<keyword evidence="2" id="KW-1185">Reference proteome</keyword>
<evidence type="ECO:0000313" key="2">
    <source>
        <dbReference type="Proteomes" id="UP000663828"/>
    </source>
</evidence>
<name>A0A815F6V5_ADIRI</name>
<dbReference type="EMBL" id="CAJNOR010002634">
    <property type="protein sequence ID" value="CAF1321032.1"/>
    <property type="molecule type" value="Genomic_DNA"/>
</dbReference>
<proteinExistence type="predicted"/>
<gene>
    <name evidence="1" type="ORF">XAT740_LOCUS29913</name>
</gene>
<comment type="caution">
    <text evidence="1">The sequence shown here is derived from an EMBL/GenBank/DDBJ whole genome shotgun (WGS) entry which is preliminary data.</text>
</comment>
<dbReference type="Proteomes" id="UP000663828">
    <property type="component" value="Unassembled WGS sequence"/>
</dbReference>
<organism evidence="1 2">
    <name type="scientific">Adineta ricciae</name>
    <name type="common">Rotifer</name>
    <dbReference type="NCBI Taxonomy" id="249248"/>
    <lineage>
        <taxon>Eukaryota</taxon>
        <taxon>Metazoa</taxon>
        <taxon>Spiralia</taxon>
        <taxon>Gnathifera</taxon>
        <taxon>Rotifera</taxon>
        <taxon>Eurotatoria</taxon>
        <taxon>Bdelloidea</taxon>
        <taxon>Adinetida</taxon>
        <taxon>Adinetidae</taxon>
        <taxon>Adineta</taxon>
    </lineage>
</organism>